<evidence type="ECO:0000313" key="2">
    <source>
        <dbReference type="Proteomes" id="UP001165186"/>
    </source>
</evidence>
<dbReference type="Proteomes" id="UP001165186">
    <property type="component" value="Unassembled WGS sequence"/>
</dbReference>
<proteinExistence type="predicted"/>
<evidence type="ECO:0000313" key="1">
    <source>
        <dbReference type="EMBL" id="GME21834.1"/>
    </source>
</evidence>
<name>A0ACB5RMT0_9PEZI</name>
<comment type="caution">
    <text evidence="1">The sequence shown here is derived from an EMBL/GenBank/DDBJ whole genome shotgun (WGS) entry which is preliminary data.</text>
</comment>
<protein>
    <submittedName>
        <fullName evidence="1">Cytochrome p450 protein</fullName>
    </submittedName>
</protein>
<reference evidence="1" key="1">
    <citation type="submission" date="2024-09" db="EMBL/GenBank/DDBJ databases">
        <title>Draft Genome Sequences of Neofusicoccum parvum.</title>
        <authorList>
            <person name="Ashida A."/>
            <person name="Camagna M."/>
            <person name="Tanaka A."/>
            <person name="Takemoto D."/>
        </authorList>
    </citation>
    <scope>NUCLEOTIDE SEQUENCE</scope>
    <source>
        <strain evidence="1">PPO83</strain>
    </source>
</reference>
<accession>A0ACB5RMT0</accession>
<dbReference type="EMBL" id="BSXG01000001">
    <property type="protein sequence ID" value="GME21834.1"/>
    <property type="molecule type" value="Genomic_DNA"/>
</dbReference>
<keyword evidence="2" id="KW-1185">Reference proteome</keyword>
<sequence length="491" mass="54651">MASSAVFAILVTVILWASQALIRGVSGPLRKVPGPWYAPFTNLPLKWATITGRRVYFIDALHQQYGDVVRVAPNEVCFRDPATVKEIHRPGSGFRKDKWYIKLSGDHGNSNPAKHGLFTLADNKSHSARRKLLARAFSKSELRKNWEEEIRTTVLHAVKRMMDDADAHEGEVDVQKWWLLMAADVSSRIAFGESFNMLDTGEVNSYMNAVERIAKLNGICAELPVLKLMRFAPIPSVQKFFSSNESVMEISASVVQNSRSSSVGTNIFTGILAEAEKGNTLISDAVLTIEARGLIVAGSDTTAITLTFLVWTILSRPQLHKQLVEELREKVPDKFTDEDLEKLPLMNAVIQEALRLYGAAPGSLPRNPPPGGATLGGFYMPEDVVVSTQAWSLHRNPDIWKDPEEFDVTRWLPGAKLTDTMRSSFSPFSWGSRMCLGIHIAETELRLGTATFFKLYPAARLAPSTTPESMTPENFFIINPKAHQCKVLLKR</sequence>
<gene>
    <name evidence="1" type="primary">g12128</name>
    <name evidence="1" type="ORF">NpPPO83_00012128</name>
</gene>
<organism evidence="1 2">
    <name type="scientific">Neofusicoccum parvum</name>
    <dbReference type="NCBI Taxonomy" id="310453"/>
    <lineage>
        <taxon>Eukaryota</taxon>
        <taxon>Fungi</taxon>
        <taxon>Dikarya</taxon>
        <taxon>Ascomycota</taxon>
        <taxon>Pezizomycotina</taxon>
        <taxon>Dothideomycetes</taxon>
        <taxon>Dothideomycetes incertae sedis</taxon>
        <taxon>Botryosphaeriales</taxon>
        <taxon>Botryosphaeriaceae</taxon>
        <taxon>Neofusicoccum</taxon>
    </lineage>
</organism>